<dbReference type="Gene3D" id="3.30.1360.180">
    <property type="match status" value="1"/>
</dbReference>
<feature type="transmembrane region" description="Helical" evidence="1">
    <location>
        <begin position="7"/>
        <end position="29"/>
    </location>
</feature>
<gene>
    <name evidence="2" type="ORF">GPM918_LOCUS35608</name>
    <name evidence="3" type="ORF">SRO942_LOCUS36328</name>
</gene>
<keyword evidence="1" id="KW-0472">Membrane</keyword>
<keyword evidence="1" id="KW-1133">Transmembrane helix</keyword>
<protein>
    <submittedName>
        <fullName evidence="2">Uncharacterized protein</fullName>
    </submittedName>
</protein>
<dbReference type="GO" id="GO:0016787">
    <property type="term" value="F:hydrolase activity"/>
    <property type="evidence" value="ECO:0007669"/>
    <property type="project" value="UniProtKB-ARBA"/>
</dbReference>
<dbReference type="InterPro" id="IPR017850">
    <property type="entry name" value="Alkaline_phosphatase_core_sf"/>
</dbReference>
<dbReference type="PANTHER" id="PTHR10151:SF120">
    <property type="entry name" value="BIS(5'-ADENOSYL)-TRIPHOSPHATASE"/>
    <property type="match status" value="1"/>
</dbReference>
<dbReference type="CDD" id="cd16018">
    <property type="entry name" value="Enpp"/>
    <property type="match status" value="1"/>
</dbReference>
<dbReference type="Gene3D" id="3.40.720.10">
    <property type="entry name" value="Alkaline Phosphatase, subunit A"/>
    <property type="match status" value="1"/>
</dbReference>
<dbReference type="Pfam" id="PF01663">
    <property type="entry name" value="Phosphodiest"/>
    <property type="match status" value="1"/>
</dbReference>
<name>A0A815RFG8_9BILA</name>
<dbReference type="OrthoDB" id="415411at2759"/>
<dbReference type="EMBL" id="CAJNOQ010020771">
    <property type="protein sequence ID" value="CAF1475189.1"/>
    <property type="molecule type" value="Genomic_DNA"/>
</dbReference>
<proteinExistence type="predicted"/>
<evidence type="ECO:0000313" key="2">
    <source>
        <dbReference type="EMBL" id="CAF1475189.1"/>
    </source>
</evidence>
<dbReference type="AlphaFoldDB" id="A0A815RFG8"/>
<evidence type="ECO:0000313" key="3">
    <source>
        <dbReference type="EMBL" id="CAF4341562.1"/>
    </source>
</evidence>
<dbReference type="InterPro" id="IPR002591">
    <property type="entry name" value="Phosphodiest/P_Trfase"/>
</dbReference>
<keyword evidence="1" id="KW-0812">Transmembrane</keyword>
<dbReference type="Proteomes" id="UP000663829">
    <property type="component" value="Unassembled WGS sequence"/>
</dbReference>
<dbReference type="Proteomes" id="UP000681722">
    <property type="component" value="Unassembled WGS sequence"/>
</dbReference>
<sequence>SILVQFLLAFVFKMFLSVLLFVCIFPSFANSKSAVNISNSPPLLLLISFDGFRYDYPDIYTLKTFHSLLDRGIRAKWINNSFVTTTFPNHFTIATGLFEETHGVVSNDMYDPVLNLSTTLVRMNDTKWWSQNSYTQPIWVTNELQNNTSAGEVKRKSGVIGWPSTGIPINGYAAFKNELYDESRKFETVIDQIIEWFKDPNDPINFGAIYYFQPDRTGHIYGPNSSQMNITLQDCDRLLAYLLDKIDKDLYLNESLNVILTSDHGMTEVDEKHVLNLDDYIDQNLYSVYGGISQVNIFLTPDANIDEIYKKLSNNLNYEVYKKDSIPKEYHYKNNVRIGDIMIVGKPGYTIVSSNTNVNWTFHHGDHGYSNIEPTMHPIFYAWGPAFKKSLNSEPFRNVDIYPLMCYVLNIPIRPTNGSIDNVKHLLKNYKSSSFLQQLILPANQAIPIVIIVLISVTIAIVYSIVSCGHAKKTVIIQKYVPIHYQLLGNNDDKKYTNNLVISDDDEG</sequence>
<feature type="transmembrane region" description="Helical" evidence="1">
    <location>
        <begin position="446"/>
        <end position="466"/>
    </location>
</feature>
<dbReference type="PANTHER" id="PTHR10151">
    <property type="entry name" value="ECTONUCLEOTIDE PYROPHOSPHATASE/PHOSPHODIESTERASE"/>
    <property type="match status" value="1"/>
</dbReference>
<dbReference type="EMBL" id="CAJOBC010086244">
    <property type="protein sequence ID" value="CAF4341562.1"/>
    <property type="molecule type" value="Genomic_DNA"/>
</dbReference>
<dbReference type="SUPFAM" id="SSF53649">
    <property type="entry name" value="Alkaline phosphatase-like"/>
    <property type="match status" value="1"/>
</dbReference>
<keyword evidence="4" id="KW-1185">Reference proteome</keyword>
<comment type="caution">
    <text evidence="2">The sequence shown here is derived from an EMBL/GenBank/DDBJ whole genome shotgun (WGS) entry which is preliminary data.</text>
</comment>
<feature type="non-terminal residue" evidence="2">
    <location>
        <position position="1"/>
    </location>
</feature>
<evidence type="ECO:0000256" key="1">
    <source>
        <dbReference type="SAM" id="Phobius"/>
    </source>
</evidence>
<evidence type="ECO:0000313" key="4">
    <source>
        <dbReference type="Proteomes" id="UP000663829"/>
    </source>
</evidence>
<organism evidence="2 4">
    <name type="scientific">Didymodactylos carnosus</name>
    <dbReference type="NCBI Taxonomy" id="1234261"/>
    <lineage>
        <taxon>Eukaryota</taxon>
        <taxon>Metazoa</taxon>
        <taxon>Spiralia</taxon>
        <taxon>Gnathifera</taxon>
        <taxon>Rotifera</taxon>
        <taxon>Eurotatoria</taxon>
        <taxon>Bdelloidea</taxon>
        <taxon>Philodinida</taxon>
        <taxon>Philodinidae</taxon>
        <taxon>Didymodactylos</taxon>
    </lineage>
</organism>
<accession>A0A815RFG8</accession>
<reference evidence="2" key="1">
    <citation type="submission" date="2021-02" db="EMBL/GenBank/DDBJ databases">
        <authorList>
            <person name="Nowell W R."/>
        </authorList>
    </citation>
    <scope>NUCLEOTIDE SEQUENCE</scope>
</reference>